<dbReference type="InterPro" id="IPR010064">
    <property type="entry name" value="HK97-gp10_tail"/>
</dbReference>
<proteinExistence type="predicted"/>
<dbReference type="Pfam" id="PF04883">
    <property type="entry name" value="HK97-gp10_like"/>
    <property type="match status" value="1"/>
</dbReference>
<protein>
    <submittedName>
        <fullName evidence="1">Bacteriophage HK97-gp10, putative tail-component</fullName>
    </submittedName>
</protein>
<gene>
    <name evidence="1" type="ORF">UFOVP1122_8</name>
</gene>
<sequence length="153" mass="16763">MVTNTFSPAVRALAARVPDYVARAVQVAAVEIESDTKRALTSAQPYPAVNTGQLRSSYRIVIQPGRMAARVGSDLQHSKFVEHGTGPHWAPIAPLLYWAKRKFGKEGERIAYAVQQAIARRGTAARPALGPAFERARKRFLGKIKAAVRESLK</sequence>
<reference evidence="1" key="1">
    <citation type="submission" date="2020-05" db="EMBL/GenBank/DDBJ databases">
        <authorList>
            <person name="Chiriac C."/>
            <person name="Salcher M."/>
            <person name="Ghai R."/>
            <person name="Kavagutti S V."/>
        </authorList>
    </citation>
    <scope>NUCLEOTIDE SEQUENCE</scope>
</reference>
<organism evidence="1">
    <name type="scientific">uncultured Caudovirales phage</name>
    <dbReference type="NCBI Taxonomy" id="2100421"/>
    <lineage>
        <taxon>Viruses</taxon>
        <taxon>Duplodnaviria</taxon>
        <taxon>Heunggongvirae</taxon>
        <taxon>Uroviricota</taxon>
        <taxon>Caudoviricetes</taxon>
        <taxon>Peduoviridae</taxon>
        <taxon>Maltschvirus</taxon>
        <taxon>Maltschvirus maltsch</taxon>
    </lineage>
</organism>
<evidence type="ECO:0000313" key="1">
    <source>
        <dbReference type="EMBL" id="CAB4184496.1"/>
    </source>
</evidence>
<accession>A0A6J5QPI0</accession>
<dbReference type="EMBL" id="LR797061">
    <property type="protein sequence ID" value="CAB4184496.1"/>
    <property type="molecule type" value="Genomic_DNA"/>
</dbReference>
<name>A0A6J5QPI0_9CAUD</name>